<dbReference type="EMBL" id="JARAKH010000018">
    <property type="protein sequence ID" value="KAK8395228.1"/>
    <property type="molecule type" value="Genomic_DNA"/>
</dbReference>
<keyword evidence="3" id="KW-0862">Zinc</keyword>
<feature type="domain" description="RING-type" evidence="6">
    <location>
        <begin position="38"/>
        <end position="81"/>
    </location>
</feature>
<keyword evidence="8" id="KW-1185">Reference proteome</keyword>
<dbReference type="SUPFAM" id="SSF50891">
    <property type="entry name" value="Cyclophilin-like"/>
    <property type="match status" value="1"/>
</dbReference>
<gene>
    <name evidence="7" type="ORF">O3P69_006147</name>
</gene>
<proteinExistence type="predicted"/>
<dbReference type="AlphaFoldDB" id="A0AAW0U796"/>
<accession>A0AAW0U796</accession>
<dbReference type="GO" id="GO:0061630">
    <property type="term" value="F:ubiquitin protein ligase activity"/>
    <property type="evidence" value="ECO:0007669"/>
    <property type="project" value="TreeGrafter"/>
</dbReference>
<evidence type="ECO:0000256" key="1">
    <source>
        <dbReference type="ARBA" id="ARBA00022723"/>
    </source>
</evidence>
<dbReference type="PANTHER" id="PTHR22791">
    <property type="entry name" value="RING-TYPE DOMAIN-CONTAINING PROTEIN"/>
    <property type="match status" value="1"/>
</dbReference>
<dbReference type="PROSITE" id="PS00518">
    <property type="entry name" value="ZF_RING_1"/>
    <property type="match status" value="1"/>
</dbReference>
<sequence length="517" mass="56641">MVVVTGRGGGCARSGWVTTSRYAPPLAQHEVVMASRDCQVCLESYDEEKRKPRCLSCGHTLCNSCIADCLSRGPLLCPFCRLAHAAPVTYASDVPVNYTVISLLQDASYPLASQRTEALLAEVKKEANEFTTSQLVTCNCRLTRLHDFQQRLNEQCSVHRVHVQALRSLVERHEGLLRDMTGRAEQAAAIITKGEEIRSMLESAQGKVNGATNLLEVTAAHEEDRRYKTTVTEWDAAAHHLLQSQVVAAARELEFVTAAALQAVVERSMSAATAAVTPTKAIQPPLLQELVLEMVKQARLVGSSVWATTMKSGRPRRARVDQQGDHLFLSALQEGEPPLYSHTLPYEKVRGMVDEDYLMVFLEVSWGGQVQGRVNIKLTNAATRTRHFFYLCTGELGPSYGGTCLLEVENRGQPGERVWGGDYQANNGTGGVAMKGFTMGELTAQPVTAGLVASFCYGSDDHRKPSHFVVYTSDYPVTYEECPVGRVDQGLDLFRSVAKVSNVRDATVSDCGLVLLV</sequence>
<name>A0AAW0U796_SCYPA</name>
<dbReference type="InterPro" id="IPR051435">
    <property type="entry name" value="RING_finger_E3_ubiq-ligases"/>
</dbReference>
<evidence type="ECO:0000259" key="5">
    <source>
        <dbReference type="PROSITE" id="PS50072"/>
    </source>
</evidence>
<evidence type="ECO:0000259" key="6">
    <source>
        <dbReference type="PROSITE" id="PS50089"/>
    </source>
</evidence>
<evidence type="ECO:0000256" key="3">
    <source>
        <dbReference type="ARBA" id="ARBA00022833"/>
    </source>
</evidence>
<keyword evidence="1" id="KW-0479">Metal-binding</keyword>
<comment type="caution">
    <text evidence="7">The sequence shown here is derived from an EMBL/GenBank/DDBJ whole genome shotgun (WGS) entry which is preliminary data.</text>
</comment>
<dbReference type="PROSITE" id="PS50089">
    <property type="entry name" value="ZF_RING_2"/>
    <property type="match status" value="1"/>
</dbReference>
<dbReference type="InterPro" id="IPR001841">
    <property type="entry name" value="Znf_RING"/>
</dbReference>
<evidence type="ECO:0008006" key="9">
    <source>
        <dbReference type="Google" id="ProtNLM"/>
    </source>
</evidence>
<dbReference type="Gene3D" id="3.30.40.10">
    <property type="entry name" value="Zinc/RING finger domain, C3HC4 (zinc finger)"/>
    <property type="match status" value="1"/>
</dbReference>
<dbReference type="InterPro" id="IPR013083">
    <property type="entry name" value="Znf_RING/FYVE/PHD"/>
</dbReference>
<evidence type="ECO:0000313" key="8">
    <source>
        <dbReference type="Proteomes" id="UP001487740"/>
    </source>
</evidence>
<dbReference type="GO" id="GO:0003755">
    <property type="term" value="F:peptidyl-prolyl cis-trans isomerase activity"/>
    <property type="evidence" value="ECO:0007669"/>
    <property type="project" value="InterPro"/>
</dbReference>
<dbReference type="PROSITE" id="PS50072">
    <property type="entry name" value="CSA_PPIASE_2"/>
    <property type="match status" value="1"/>
</dbReference>
<dbReference type="SUPFAM" id="SSF57850">
    <property type="entry name" value="RING/U-box"/>
    <property type="match status" value="1"/>
</dbReference>
<evidence type="ECO:0000256" key="2">
    <source>
        <dbReference type="ARBA" id="ARBA00022771"/>
    </source>
</evidence>
<dbReference type="Proteomes" id="UP001487740">
    <property type="component" value="Unassembled WGS sequence"/>
</dbReference>
<dbReference type="SMART" id="SM00184">
    <property type="entry name" value="RING"/>
    <property type="match status" value="1"/>
</dbReference>
<organism evidence="7 8">
    <name type="scientific">Scylla paramamosain</name>
    <name type="common">Mud crab</name>
    <dbReference type="NCBI Taxonomy" id="85552"/>
    <lineage>
        <taxon>Eukaryota</taxon>
        <taxon>Metazoa</taxon>
        <taxon>Ecdysozoa</taxon>
        <taxon>Arthropoda</taxon>
        <taxon>Crustacea</taxon>
        <taxon>Multicrustacea</taxon>
        <taxon>Malacostraca</taxon>
        <taxon>Eumalacostraca</taxon>
        <taxon>Eucarida</taxon>
        <taxon>Decapoda</taxon>
        <taxon>Pleocyemata</taxon>
        <taxon>Brachyura</taxon>
        <taxon>Eubrachyura</taxon>
        <taxon>Portunoidea</taxon>
        <taxon>Portunidae</taxon>
        <taxon>Portuninae</taxon>
        <taxon>Scylla</taxon>
    </lineage>
</organism>
<dbReference type="PANTHER" id="PTHR22791:SF6">
    <property type="entry name" value="RING-TYPE DOMAIN-CONTAINING PROTEIN"/>
    <property type="match status" value="1"/>
</dbReference>
<reference evidence="7 8" key="1">
    <citation type="submission" date="2023-03" db="EMBL/GenBank/DDBJ databases">
        <title>High-quality genome of Scylla paramamosain provides insights in environmental adaptation.</title>
        <authorList>
            <person name="Zhang L."/>
        </authorList>
    </citation>
    <scope>NUCLEOTIDE SEQUENCE [LARGE SCALE GENOMIC DNA]</scope>
    <source>
        <strain evidence="7">LZ_2023a</strain>
        <tissue evidence="7">Muscle</tissue>
    </source>
</reference>
<dbReference type="InterPro" id="IPR029000">
    <property type="entry name" value="Cyclophilin-like_dom_sf"/>
</dbReference>
<feature type="domain" description="PPIase cyclophilin-type" evidence="5">
    <location>
        <begin position="361"/>
        <end position="500"/>
    </location>
</feature>
<dbReference type="Gene3D" id="2.40.100.10">
    <property type="entry name" value="Cyclophilin-like"/>
    <property type="match status" value="1"/>
</dbReference>
<dbReference type="InterPro" id="IPR002130">
    <property type="entry name" value="Cyclophilin-type_PPIase_dom"/>
</dbReference>
<evidence type="ECO:0000313" key="7">
    <source>
        <dbReference type="EMBL" id="KAK8395228.1"/>
    </source>
</evidence>
<dbReference type="InterPro" id="IPR017907">
    <property type="entry name" value="Znf_RING_CS"/>
</dbReference>
<dbReference type="Pfam" id="PF14634">
    <property type="entry name" value="zf-RING_5"/>
    <property type="match status" value="1"/>
</dbReference>
<evidence type="ECO:0000256" key="4">
    <source>
        <dbReference type="PROSITE-ProRule" id="PRU00175"/>
    </source>
</evidence>
<keyword evidence="2 4" id="KW-0863">Zinc-finger</keyword>
<protein>
    <recommendedName>
        <fullName evidence="9">RING-type domain-containing protein</fullName>
    </recommendedName>
</protein>
<dbReference type="GO" id="GO:0016567">
    <property type="term" value="P:protein ubiquitination"/>
    <property type="evidence" value="ECO:0007669"/>
    <property type="project" value="TreeGrafter"/>
</dbReference>
<dbReference type="GO" id="GO:0008270">
    <property type="term" value="F:zinc ion binding"/>
    <property type="evidence" value="ECO:0007669"/>
    <property type="project" value="UniProtKB-KW"/>
</dbReference>